<reference evidence="12 13" key="1">
    <citation type="submission" date="2009-06" db="EMBL/GenBank/DDBJ databases">
        <title>Complete sequence of Thermotogales bacterium TBF 19.5.1.</title>
        <authorList>
            <consortium name="US DOE Joint Genome Institute"/>
            <person name="Lucas S."/>
            <person name="Copeland A."/>
            <person name="Lapidus A."/>
            <person name="Glavina del Rio T."/>
            <person name="Tice H."/>
            <person name="Bruce D."/>
            <person name="Goodwin L."/>
            <person name="Pitluck S."/>
            <person name="Chertkov O."/>
            <person name="Brettin T."/>
            <person name="Detter J.C."/>
            <person name="Han C."/>
            <person name="Schmutz J."/>
            <person name="Larimer F."/>
            <person name="Land M."/>
            <person name="Hauser L."/>
            <person name="Kyrpides N."/>
            <person name="Ovchinnikova G."/>
            <person name="Noll K."/>
        </authorList>
    </citation>
    <scope>NUCLEOTIDE SEQUENCE [LARGE SCALE GENOMIC DNA]</scope>
    <source>
        <strain evidence="13">ATCC BAA-1733 / DSM 21960 / TBF 19.5.1</strain>
    </source>
</reference>
<keyword evidence="3 9" id="KW-0227">DNA damage</keyword>
<dbReference type="Proteomes" id="UP000002382">
    <property type="component" value="Chromosome"/>
</dbReference>
<dbReference type="eggNOG" id="COG1197">
    <property type="taxonomic scope" value="Bacteria"/>
</dbReference>
<evidence type="ECO:0000256" key="3">
    <source>
        <dbReference type="ARBA" id="ARBA00022763"/>
    </source>
</evidence>
<dbReference type="InterPro" id="IPR037235">
    <property type="entry name" value="TRCF-like_C_D7"/>
</dbReference>
<dbReference type="GO" id="GO:0003684">
    <property type="term" value="F:damaged DNA binding"/>
    <property type="evidence" value="ECO:0007669"/>
    <property type="project" value="InterPro"/>
</dbReference>
<dbReference type="InterPro" id="IPR004576">
    <property type="entry name" value="Mfd"/>
</dbReference>
<keyword evidence="1 9" id="KW-0963">Cytoplasm</keyword>
<dbReference type="AlphaFoldDB" id="C5CIP9"/>
<dbReference type="InterPro" id="IPR047112">
    <property type="entry name" value="RecG/Mfd"/>
</dbReference>
<keyword evidence="6 9" id="KW-0067">ATP-binding</keyword>
<keyword evidence="13" id="KW-1185">Reference proteome</keyword>
<dbReference type="InterPro" id="IPR011545">
    <property type="entry name" value="DEAD/DEAH_box_helicase_dom"/>
</dbReference>
<dbReference type="Gene3D" id="3.30.2060.10">
    <property type="entry name" value="Penicillin-binding protein 1b domain"/>
    <property type="match status" value="1"/>
</dbReference>
<dbReference type="PROSITE" id="PS51192">
    <property type="entry name" value="HELICASE_ATP_BIND_1"/>
    <property type="match status" value="1"/>
</dbReference>
<proteinExistence type="inferred from homology"/>
<dbReference type="SMART" id="SM00982">
    <property type="entry name" value="TRCF"/>
    <property type="match status" value="1"/>
</dbReference>
<dbReference type="InterPro" id="IPR001650">
    <property type="entry name" value="Helicase_C-like"/>
</dbReference>
<evidence type="ECO:0000256" key="7">
    <source>
        <dbReference type="ARBA" id="ARBA00023125"/>
    </source>
</evidence>
<keyword evidence="5" id="KW-0347">Helicase</keyword>
<feature type="domain" description="Helicase ATP-binding" evidence="10">
    <location>
        <begin position="491"/>
        <end position="652"/>
    </location>
</feature>
<dbReference type="InterPro" id="IPR041471">
    <property type="entry name" value="UvrB_inter"/>
</dbReference>
<dbReference type="NCBIfam" id="TIGR00580">
    <property type="entry name" value="mfd"/>
    <property type="match status" value="1"/>
</dbReference>
<dbReference type="STRING" id="521045.Kole_2155"/>
<dbReference type="PROSITE" id="PS51194">
    <property type="entry name" value="HELICASE_CTER"/>
    <property type="match status" value="1"/>
</dbReference>
<dbReference type="GO" id="GO:0006355">
    <property type="term" value="P:regulation of DNA-templated transcription"/>
    <property type="evidence" value="ECO:0007669"/>
    <property type="project" value="UniProtKB-UniRule"/>
</dbReference>
<comment type="function">
    <text evidence="9">Couples transcription and DNA repair by recognizing RNA polymerase (RNAP) stalled at DNA lesions. Mediates ATP-dependent release of RNAP and its truncated transcript from the DNA, and recruitment of nucleotide excision repair machinery to the damaged site.</text>
</comment>
<dbReference type="HOGENOM" id="CLU_005122_1_2_0"/>
<feature type="domain" description="Helicase C-terminal" evidence="11">
    <location>
        <begin position="673"/>
        <end position="826"/>
    </location>
</feature>
<dbReference type="EMBL" id="CP001634">
    <property type="protein sequence ID" value="ACR80832.1"/>
    <property type="molecule type" value="Genomic_DNA"/>
</dbReference>
<evidence type="ECO:0000256" key="9">
    <source>
        <dbReference type="HAMAP-Rule" id="MF_00969"/>
    </source>
</evidence>
<dbReference type="PANTHER" id="PTHR47964:SF1">
    <property type="entry name" value="ATP-DEPENDENT DNA HELICASE HOMOLOG RECG, CHLOROPLASTIC"/>
    <property type="match status" value="1"/>
</dbReference>
<comment type="similarity">
    <text evidence="9">In the N-terminal section; belongs to the UvrB family.</text>
</comment>
<evidence type="ECO:0000256" key="8">
    <source>
        <dbReference type="ARBA" id="ARBA00023204"/>
    </source>
</evidence>
<comment type="subcellular location">
    <subcellularLocation>
        <location evidence="9">Cytoplasm</location>
    </subcellularLocation>
</comment>
<dbReference type="Pfam" id="PF00270">
    <property type="entry name" value="DEAD"/>
    <property type="match status" value="1"/>
</dbReference>
<dbReference type="CDD" id="cd17991">
    <property type="entry name" value="DEXHc_TRCF"/>
    <property type="match status" value="1"/>
</dbReference>
<dbReference type="SUPFAM" id="SSF141259">
    <property type="entry name" value="CarD-like"/>
    <property type="match status" value="1"/>
</dbReference>
<dbReference type="GO" id="GO:0000716">
    <property type="term" value="P:transcription-coupled nucleotide-excision repair, DNA damage recognition"/>
    <property type="evidence" value="ECO:0007669"/>
    <property type="project" value="UniProtKB-UniRule"/>
</dbReference>
<name>C5CIP9_KOSOT</name>
<sequence length="1018" mass="117392">MNEKELIITKDPFLWVIENLERIPESSVIIFPSERELQRFLSFHSPSGDEGIFFSHDVFPFEDVRVSAYVRNHRMSCLSNLQNKNIKRIYTSLDAILRKTLPPEAMKGSTKKIRIDDPFGFHPDKLVEMGYERVFTVVEPGQFSWKGEVVDIFVPGSVLPYRLILFDDIVEEIKLFDPGNQRSVKHISEIEIFPAGEVLTIEENVSLAKLRIENAEKATGKRFSISPLNWQRMDTVVGLFYRQQAWLGDYLGDDCFFLFVDPEEGLKDFELRERETLEILSNKEVEKFIYRRFGTFSPTLLYSVKKYGLISKREVETFEWTSLKYEDVKATRKNLPRKQEKYVPKAPVFDWSELEEGDFVVHIEYGIGKFLGIRKINGVLGTREYLTIEYREGSKIYVPIERLDRVHKYVGDTDNIQLNSLRGNAWKKRKKRVEKEVKERIKELALLYGTREHLRGLSLKGDPTLEDAFKRSFPHLETEDQAKAIEEVLDDLADEKPMDRLVSGDAGYGKTEVALRAAFRAVVSGKQVSILVPTTVLARQHYETFKNRLEPFGVNVDILDRYRTPKERQKILRELKNGKIDVIIGTHSLLSKDVRFADLGLVIIDEEQLFGVMQKEHLKKLRLEVNVLTMSATPIPRTLYMALSGLRELSMIATPPIGRTMPETYVGPVNDRLIRTAVLREINRGGQVIYVHNRVNELNKLENKIRTLLPEVEIGVAHGQMPKRLFEKNVGDFYSGKLQMLLCTTIIESGVDIPNANTLIVDDSQRYGLAQLYQLRGRVGRSTRRAFAYFLYNPKRLTPKAKERLKALREFSGPGSGMKLAIKDMEIRGFGELLGKEQHGNISSIGLYLYKEMVERAVAEARGIKELEPLEEKFIDTELHNIPYDMVIPEEYINDSFERMKIYRRIAMSRSVEEITEIEEELKDRFGTLPDEVRSLLDAARIRIAAYNLSIKFIEYDPHSEAVIIGLKESGKKNVKIFDGLRNIFNEKESKVILYNIKEEKLLDTIKAIFLGDDKDDS</sequence>
<evidence type="ECO:0000256" key="2">
    <source>
        <dbReference type="ARBA" id="ARBA00022741"/>
    </source>
</evidence>
<dbReference type="GO" id="GO:0005737">
    <property type="term" value="C:cytoplasm"/>
    <property type="evidence" value="ECO:0007669"/>
    <property type="project" value="UniProtKB-SubCell"/>
</dbReference>
<gene>
    <name evidence="9" type="primary">mfd</name>
    <name evidence="12" type="ordered locus">Kole_2155</name>
</gene>
<dbReference type="InterPro" id="IPR036101">
    <property type="entry name" value="CarD-like/TRCF_RID_sf"/>
</dbReference>
<evidence type="ECO:0000313" key="12">
    <source>
        <dbReference type="EMBL" id="ACR80832.1"/>
    </source>
</evidence>
<dbReference type="PANTHER" id="PTHR47964">
    <property type="entry name" value="ATP-DEPENDENT DNA HELICASE HOMOLOG RECG, CHLOROPLASTIC"/>
    <property type="match status" value="1"/>
</dbReference>
<dbReference type="GO" id="GO:0005524">
    <property type="term" value="F:ATP binding"/>
    <property type="evidence" value="ECO:0007669"/>
    <property type="project" value="UniProtKB-UniRule"/>
</dbReference>
<dbReference type="KEGG" id="kol:Kole_2155"/>
<evidence type="ECO:0000259" key="10">
    <source>
        <dbReference type="PROSITE" id="PS51192"/>
    </source>
</evidence>
<dbReference type="HAMAP" id="MF_00969">
    <property type="entry name" value="TRCF"/>
    <property type="match status" value="1"/>
</dbReference>
<dbReference type="OrthoDB" id="9804325at2"/>
<dbReference type="InterPro" id="IPR005118">
    <property type="entry name" value="TRCF_C"/>
</dbReference>
<dbReference type="Gene3D" id="3.40.50.300">
    <property type="entry name" value="P-loop containing nucleotide triphosphate hydrolases"/>
    <property type="match status" value="2"/>
</dbReference>
<keyword evidence="7 9" id="KW-0238">DNA-binding</keyword>
<evidence type="ECO:0000256" key="6">
    <source>
        <dbReference type="ARBA" id="ARBA00022840"/>
    </source>
</evidence>
<dbReference type="EC" id="3.6.4.-" evidence="9"/>
<dbReference type="RefSeq" id="WP_015869473.1">
    <property type="nucleotide sequence ID" value="NC_012785.1"/>
</dbReference>
<keyword evidence="8 9" id="KW-0234">DNA repair</keyword>
<dbReference type="GO" id="GO:0016787">
    <property type="term" value="F:hydrolase activity"/>
    <property type="evidence" value="ECO:0007669"/>
    <property type="project" value="UniProtKB-KW"/>
</dbReference>
<dbReference type="Gene3D" id="2.40.10.170">
    <property type="match status" value="1"/>
</dbReference>
<dbReference type="SMART" id="SM00487">
    <property type="entry name" value="DEXDc"/>
    <property type="match status" value="1"/>
</dbReference>
<evidence type="ECO:0000259" key="11">
    <source>
        <dbReference type="PROSITE" id="PS51194"/>
    </source>
</evidence>
<dbReference type="Gene3D" id="3.40.50.11180">
    <property type="match status" value="1"/>
</dbReference>
<dbReference type="Gene3D" id="3.90.1150.50">
    <property type="entry name" value="Transcription-repair-coupling factor, D7 domain"/>
    <property type="match status" value="1"/>
</dbReference>
<keyword evidence="2 9" id="KW-0547">Nucleotide-binding</keyword>
<dbReference type="Pfam" id="PF03461">
    <property type="entry name" value="TRCF"/>
    <property type="match status" value="1"/>
</dbReference>
<dbReference type="InterPro" id="IPR027417">
    <property type="entry name" value="P-loop_NTPase"/>
</dbReference>
<dbReference type="SUPFAM" id="SSF52540">
    <property type="entry name" value="P-loop containing nucleoside triphosphate hydrolases"/>
    <property type="match status" value="3"/>
</dbReference>
<protein>
    <recommendedName>
        <fullName evidence="9">Transcription-repair-coupling factor</fullName>
        <shortName evidence="9">TRCF</shortName>
        <ecNumber evidence="9">3.6.4.-</ecNumber>
    </recommendedName>
</protein>
<keyword evidence="4 9" id="KW-0378">Hydrolase</keyword>
<evidence type="ECO:0000313" key="13">
    <source>
        <dbReference type="Proteomes" id="UP000002382"/>
    </source>
</evidence>
<dbReference type="Pfam" id="PF17757">
    <property type="entry name" value="UvrB_inter"/>
    <property type="match status" value="1"/>
</dbReference>
<comment type="similarity">
    <text evidence="9">In the C-terminal section; belongs to the helicase family. RecG subfamily.</text>
</comment>
<reference evidence="12 13" key="2">
    <citation type="journal article" date="2011" name="J. Bacteriol.">
        <title>Genome Sequence of Kosmotoga olearia Strain TBF 19.5.1, a Thermophilic Bacterium with a Wide Growth Temperature Range, Isolated from the Troll B Oil Platform in the North Sea.</title>
        <authorList>
            <person name="Swithers K.S."/>
            <person name="Dipippo J.L."/>
            <person name="Bruce D.C."/>
            <person name="Detter C."/>
            <person name="Tapia R."/>
            <person name="Han S."/>
            <person name="Goodwin L.A."/>
            <person name="Han J."/>
            <person name="Woyke T."/>
            <person name="Pitluck S."/>
            <person name="Pennacchio L."/>
            <person name="Nolan M."/>
            <person name="Mikhailova N."/>
            <person name="Land M.L."/>
            <person name="Nesbo C.L."/>
            <person name="Gogarten J.P."/>
            <person name="Noll K.M."/>
        </authorList>
    </citation>
    <scope>NUCLEOTIDE SEQUENCE [LARGE SCALE GENOMIC DNA]</scope>
    <source>
        <strain evidence="13">ATCC BAA-1733 / DSM 21960 / TBF 19.5.1</strain>
    </source>
</reference>
<dbReference type="InterPro" id="IPR014001">
    <property type="entry name" value="Helicase_ATP-bd"/>
</dbReference>
<accession>C5CIP9</accession>
<dbReference type="GO" id="GO:0003678">
    <property type="term" value="F:DNA helicase activity"/>
    <property type="evidence" value="ECO:0007669"/>
    <property type="project" value="TreeGrafter"/>
</dbReference>
<dbReference type="SUPFAM" id="SSF143517">
    <property type="entry name" value="TRCF domain-like"/>
    <property type="match status" value="1"/>
</dbReference>
<evidence type="ECO:0000256" key="4">
    <source>
        <dbReference type="ARBA" id="ARBA00022801"/>
    </source>
</evidence>
<dbReference type="SMART" id="SM00490">
    <property type="entry name" value="HELICc"/>
    <property type="match status" value="1"/>
</dbReference>
<evidence type="ECO:0000256" key="1">
    <source>
        <dbReference type="ARBA" id="ARBA00022490"/>
    </source>
</evidence>
<dbReference type="InterPro" id="IPR003711">
    <property type="entry name" value="CarD-like/TRCF_RID"/>
</dbReference>
<dbReference type="Pfam" id="PF00271">
    <property type="entry name" value="Helicase_C"/>
    <property type="match status" value="1"/>
</dbReference>
<dbReference type="SMART" id="SM01058">
    <property type="entry name" value="CarD_TRCF"/>
    <property type="match status" value="1"/>
</dbReference>
<organism evidence="12 13">
    <name type="scientific">Kosmotoga olearia (strain ATCC BAA-1733 / DSM 21960 / TBF 19.5.1)</name>
    <dbReference type="NCBI Taxonomy" id="521045"/>
    <lineage>
        <taxon>Bacteria</taxon>
        <taxon>Thermotogati</taxon>
        <taxon>Thermotogota</taxon>
        <taxon>Thermotogae</taxon>
        <taxon>Kosmotogales</taxon>
        <taxon>Kosmotogaceae</taxon>
        <taxon>Kosmotoga</taxon>
    </lineage>
</organism>
<dbReference type="Pfam" id="PF02559">
    <property type="entry name" value="CarD_TRCF_RID"/>
    <property type="match status" value="1"/>
</dbReference>
<evidence type="ECO:0000256" key="5">
    <source>
        <dbReference type="ARBA" id="ARBA00022806"/>
    </source>
</evidence>